<feature type="compositionally biased region" description="Basic and acidic residues" evidence="1">
    <location>
        <begin position="31"/>
        <end position="40"/>
    </location>
</feature>
<organism evidence="2 3">
    <name type="scientific">Zophobas morio</name>
    <dbReference type="NCBI Taxonomy" id="2755281"/>
    <lineage>
        <taxon>Eukaryota</taxon>
        <taxon>Metazoa</taxon>
        <taxon>Ecdysozoa</taxon>
        <taxon>Arthropoda</taxon>
        <taxon>Hexapoda</taxon>
        <taxon>Insecta</taxon>
        <taxon>Pterygota</taxon>
        <taxon>Neoptera</taxon>
        <taxon>Endopterygota</taxon>
        <taxon>Coleoptera</taxon>
        <taxon>Polyphaga</taxon>
        <taxon>Cucujiformia</taxon>
        <taxon>Tenebrionidae</taxon>
        <taxon>Zophobas</taxon>
    </lineage>
</organism>
<dbReference type="AlphaFoldDB" id="A0AA38MCP7"/>
<gene>
    <name evidence="2" type="ORF">Zmor_017554</name>
</gene>
<dbReference type="Proteomes" id="UP001168821">
    <property type="component" value="Unassembled WGS sequence"/>
</dbReference>
<comment type="caution">
    <text evidence="2">The sequence shown here is derived from an EMBL/GenBank/DDBJ whole genome shotgun (WGS) entry which is preliminary data.</text>
</comment>
<name>A0AA38MCP7_9CUCU</name>
<sequence>MHDYQRKPISLRGRPAAYRLQRPHSLGMSDPRCRKSKESIGNKPDALNITVARHQPRCSISVTAVRSLEN</sequence>
<dbReference type="EMBL" id="JALNTZ010000005">
    <property type="protein sequence ID" value="KAJ3651519.1"/>
    <property type="molecule type" value="Genomic_DNA"/>
</dbReference>
<proteinExistence type="predicted"/>
<feature type="region of interest" description="Disordered" evidence="1">
    <location>
        <begin position="20"/>
        <end position="42"/>
    </location>
</feature>
<keyword evidence="3" id="KW-1185">Reference proteome</keyword>
<reference evidence="2" key="1">
    <citation type="journal article" date="2023" name="G3 (Bethesda)">
        <title>Whole genome assemblies of Zophobas morio and Tenebrio molitor.</title>
        <authorList>
            <person name="Kaur S."/>
            <person name="Stinson S.A."/>
            <person name="diCenzo G.C."/>
        </authorList>
    </citation>
    <scope>NUCLEOTIDE SEQUENCE</scope>
    <source>
        <strain evidence="2">QUZm001</strain>
    </source>
</reference>
<protein>
    <submittedName>
        <fullName evidence="2">Uncharacterized protein</fullName>
    </submittedName>
</protein>
<evidence type="ECO:0000313" key="2">
    <source>
        <dbReference type="EMBL" id="KAJ3651519.1"/>
    </source>
</evidence>
<evidence type="ECO:0000256" key="1">
    <source>
        <dbReference type="SAM" id="MobiDB-lite"/>
    </source>
</evidence>
<accession>A0AA38MCP7</accession>
<evidence type="ECO:0000313" key="3">
    <source>
        <dbReference type="Proteomes" id="UP001168821"/>
    </source>
</evidence>